<evidence type="ECO:0000259" key="17">
    <source>
        <dbReference type="PROSITE" id="PS50968"/>
    </source>
</evidence>
<evidence type="ECO:0000256" key="12">
    <source>
        <dbReference type="PIRSR" id="PIRSR001594-1"/>
    </source>
</evidence>
<feature type="compositionally biased region" description="Basic and acidic residues" evidence="16">
    <location>
        <begin position="1059"/>
        <end position="1070"/>
    </location>
</feature>
<comment type="pathway">
    <text evidence="2">Carbohydrate biosynthesis; gluconeogenesis.</text>
</comment>
<feature type="modified residue" description="N6-biotinyllysine" evidence="15">
    <location>
        <position position="1112"/>
    </location>
</feature>
<dbReference type="InterPro" id="IPR000891">
    <property type="entry name" value="PYR_CT"/>
</dbReference>
<keyword evidence="9 11" id="KW-0092">Biotin</keyword>
<keyword evidence="4" id="KW-0312">Gluconeogenesis</keyword>
<evidence type="ECO:0000256" key="9">
    <source>
        <dbReference type="ARBA" id="ARBA00023267"/>
    </source>
</evidence>
<sequence length="1146" mass="126508">MKPIRRLLAANRSEIAIRVFRSAHELGIRTVAMYSHEDRYALHRFKADEAYLIGEEGKPLQAYLNIPGVIELAKSHDIDAVHPGYGFLSENPDFARACADADITFVGPRVDLLENLGDKLEARKLATKVGVPVLGGSAEPIVEAADGLATATKLGFPIILKAAHGGGGRGMRVVTDPKEFESSFEAARRESLTAFGSPEIFVEKYIQRARHIEVQLLGDRHGNLVHLFERDCSVQRRHQKVVEIAPAPNLPTKVRNALCEAALEIGRAVKYDNAGTVEFLVDADTHELYFIEVNPRIQVEHTVTEEVTGIDVVRSQILIAQGERLDSEAVGLPSQQDIKTTGFAVQCRVTTENPSNRFMPDYGRLTHYRSAGGMGVRLDAGTAFSGAVVYPFYDSLLVKVSTWGRTFVDAARRSERSLQEFRVRGVKTNIPFLIRLVTDPNFLAGECTTRFIDDTPGLFDFVQRRDRATRLLQYIGEVVVNGNSTVARKPATVRRAPVVLPELAEGQIPTGTRDRLKKLGVTGFTRWVKDEQPLLWTDTTMRDAHQSLLATRFRTYDLCQIAEAYARLLPELFSIEMWGGATFDTSMRFLKESPWKRLELLREKIPNILFQMLLRASSAMGYANYPDNVVELCVREAADAGIDVFRIFDALNWTPNMRVAMEAVQKTDAICEAAICYTGDILDPDRAKHDLKYYVKLAKELEKMGAHILAIKDMAGLCKPHAAKVLVKALRDEVDLPIHFHTHDTGGMQASSILNAAEVGLDIADGALAAMSGGTSQPNLNTMVEGLRFTPRASKLNSAALDAISEYWRETREFYSVFESPTLAAGADLYQHEMPGGQYTNLFQQAHALGLASQWSKICKVYADVNRLFGDIVKVTPTSKAVGDMALFLVAHDMSCAELMESDRELAFPRSVLDLLSGRMGQVEGGFPTKVRDRILRDEKPLEGRPGESLPPADMKDTQEKVAKMLGHEPSRQEIVAYLMYPQVFEQFAQHGDQYSDTSLLPTPVFLHGMEAGEEITVEIEPGKTLIIKFLTIGDPHADGTRSVFFELNGHPRDVTVKDHSLESKGETTPKADPNNAKQIGSAMPGMVVLVAVDSGDEITQGQKLMTLEAMKMETTIAAETAGKIASVHVGTGSQVEAGDLLITLE</sequence>
<dbReference type="GO" id="GO:0046872">
    <property type="term" value="F:metal ion binding"/>
    <property type="evidence" value="ECO:0007669"/>
    <property type="project" value="UniProtKB-KW"/>
</dbReference>
<dbReference type="InterPro" id="IPR016185">
    <property type="entry name" value="PreATP-grasp_dom_sf"/>
</dbReference>
<dbReference type="InterPro" id="IPR011761">
    <property type="entry name" value="ATP-grasp"/>
</dbReference>
<reference evidence="21 22" key="1">
    <citation type="submission" date="2019-02" db="EMBL/GenBank/DDBJ databases">
        <title>Deep-cultivation of Planctomycetes and their phenomic and genomic characterization uncovers novel biology.</title>
        <authorList>
            <person name="Wiegand S."/>
            <person name="Jogler M."/>
            <person name="Boedeker C."/>
            <person name="Pinto D."/>
            <person name="Vollmers J."/>
            <person name="Rivas-Marin E."/>
            <person name="Kohn T."/>
            <person name="Peeters S.H."/>
            <person name="Heuer A."/>
            <person name="Rast P."/>
            <person name="Oberbeckmann S."/>
            <person name="Bunk B."/>
            <person name="Jeske O."/>
            <person name="Meyerdierks A."/>
            <person name="Storesund J.E."/>
            <person name="Kallscheuer N."/>
            <person name="Luecker S."/>
            <person name="Lage O.M."/>
            <person name="Pohl T."/>
            <person name="Merkel B.J."/>
            <person name="Hornburger P."/>
            <person name="Mueller R.-W."/>
            <person name="Bruemmer F."/>
            <person name="Labrenz M."/>
            <person name="Spormann A.M."/>
            <person name="Op Den Camp H."/>
            <person name="Overmann J."/>
            <person name="Amann R."/>
            <person name="Jetten M.S.M."/>
            <person name="Mascher T."/>
            <person name="Medema M.H."/>
            <person name="Devos D.P."/>
            <person name="Kaster A.-K."/>
            <person name="Ovreas L."/>
            <person name="Rohde M."/>
            <person name="Galperin M.Y."/>
            <person name="Jogler C."/>
        </authorList>
    </citation>
    <scope>NUCLEOTIDE SEQUENCE [LARGE SCALE GENOMIC DNA]</scope>
    <source>
        <strain evidence="21 22">Pla144</strain>
    </source>
</reference>
<evidence type="ECO:0000256" key="10">
    <source>
        <dbReference type="ARBA" id="ARBA00023268"/>
    </source>
</evidence>
<evidence type="ECO:0000256" key="2">
    <source>
        <dbReference type="ARBA" id="ARBA00004742"/>
    </source>
</evidence>
<comment type="caution">
    <text evidence="21">The sequence shown here is derived from an EMBL/GenBank/DDBJ whole genome shotgun (WGS) entry which is preliminary data.</text>
</comment>
<dbReference type="Gene3D" id="3.20.20.70">
    <property type="entry name" value="Aldolase class I"/>
    <property type="match status" value="1"/>
</dbReference>
<dbReference type="FunFam" id="2.40.50.100:FF:000003">
    <property type="entry name" value="Acetyl-CoA carboxylase biotin carboxyl carrier protein"/>
    <property type="match status" value="1"/>
</dbReference>
<dbReference type="OrthoDB" id="9807469at2"/>
<evidence type="ECO:0000256" key="14">
    <source>
        <dbReference type="PIRSR" id="PIRSR001594-3"/>
    </source>
</evidence>
<dbReference type="SUPFAM" id="SSF51246">
    <property type="entry name" value="Rudiment single hybrid motif"/>
    <property type="match status" value="1"/>
</dbReference>
<dbReference type="PROSITE" id="PS50979">
    <property type="entry name" value="BC"/>
    <property type="match status" value="1"/>
</dbReference>
<dbReference type="SUPFAM" id="SSF89000">
    <property type="entry name" value="post-HMGL domain-like"/>
    <property type="match status" value="1"/>
</dbReference>
<accession>A0A5C6CZ20</accession>
<dbReference type="SUPFAM" id="SSF51569">
    <property type="entry name" value="Aldolase"/>
    <property type="match status" value="1"/>
</dbReference>
<dbReference type="PROSITE" id="PS00866">
    <property type="entry name" value="CPSASE_1"/>
    <property type="match status" value="1"/>
</dbReference>
<dbReference type="PANTHER" id="PTHR43778:SF2">
    <property type="entry name" value="PYRUVATE CARBOXYLASE, MITOCHONDRIAL"/>
    <property type="match status" value="1"/>
</dbReference>
<feature type="binding site" evidence="13">
    <location>
        <position position="203"/>
    </location>
    <ligand>
        <name>ATP</name>
        <dbReference type="ChEBI" id="CHEBI:30616"/>
    </ligand>
</feature>
<keyword evidence="8 11" id="KW-0067">ATP-binding</keyword>
<dbReference type="NCBIfam" id="TIGR01235">
    <property type="entry name" value="pyruv_carbox"/>
    <property type="match status" value="1"/>
</dbReference>
<protein>
    <recommendedName>
        <fullName evidence="3 11">Pyruvate carboxylase</fullName>
        <ecNumber evidence="3 11">6.4.1.1</ecNumber>
    </recommendedName>
</protein>
<dbReference type="SUPFAM" id="SSF51230">
    <property type="entry name" value="Single hybrid motif"/>
    <property type="match status" value="1"/>
</dbReference>
<dbReference type="SUPFAM" id="SSF56059">
    <property type="entry name" value="Glutathione synthetase ATP-binding domain-like"/>
    <property type="match status" value="1"/>
</dbReference>
<evidence type="ECO:0000313" key="22">
    <source>
        <dbReference type="Proteomes" id="UP000318437"/>
    </source>
</evidence>
<dbReference type="Gene3D" id="3.10.600.10">
    <property type="entry name" value="pyruvate carboxylase f1077a mutant domain"/>
    <property type="match status" value="1"/>
</dbReference>
<dbReference type="PANTHER" id="PTHR43778">
    <property type="entry name" value="PYRUVATE CARBOXYLASE"/>
    <property type="match status" value="1"/>
</dbReference>
<proteinExistence type="predicted"/>
<keyword evidence="10" id="KW-0511">Multifunctional enzyme</keyword>
<dbReference type="InterPro" id="IPR013785">
    <property type="entry name" value="Aldolase_TIM"/>
</dbReference>
<comment type="function">
    <text evidence="11">Catalyzes a 2-step reaction, involving the ATP-dependent carboxylation of the covalently attached biotin in the first step and the transfer of the carboxyl group to pyruvate in the second.</text>
</comment>
<feature type="binding site" evidence="14">
    <location>
        <position position="543"/>
    </location>
    <ligand>
        <name>Mn(2+)</name>
        <dbReference type="ChEBI" id="CHEBI:29035"/>
    </ligand>
</feature>
<dbReference type="SUPFAM" id="SSF52440">
    <property type="entry name" value="PreATP-grasp domain"/>
    <property type="match status" value="1"/>
</dbReference>
<feature type="domain" description="Lipoyl-binding" evidence="17">
    <location>
        <begin position="1077"/>
        <end position="1146"/>
    </location>
</feature>
<comment type="cofactor">
    <cofactor evidence="1 11">
        <name>biotin</name>
        <dbReference type="ChEBI" id="CHEBI:57586"/>
    </cofactor>
</comment>
<dbReference type="PIRSF" id="PIRSF001594">
    <property type="entry name" value="Pyruv_carbox"/>
    <property type="match status" value="1"/>
</dbReference>
<feature type="region of interest" description="Disordered" evidence="16">
    <location>
        <begin position="1059"/>
        <end position="1079"/>
    </location>
</feature>
<dbReference type="CDD" id="cd06850">
    <property type="entry name" value="biotinyl_domain"/>
    <property type="match status" value="1"/>
</dbReference>
<organism evidence="21 22">
    <name type="scientific">Bythopirellula polymerisocia</name>
    <dbReference type="NCBI Taxonomy" id="2528003"/>
    <lineage>
        <taxon>Bacteria</taxon>
        <taxon>Pseudomonadati</taxon>
        <taxon>Planctomycetota</taxon>
        <taxon>Planctomycetia</taxon>
        <taxon>Pirellulales</taxon>
        <taxon>Lacipirellulaceae</taxon>
        <taxon>Bythopirellula</taxon>
    </lineage>
</organism>
<dbReference type="Pfam" id="PF00289">
    <property type="entry name" value="Biotin_carb_N"/>
    <property type="match status" value="1"/>
</dbReference>
<dbReference type="GO" id="GO:0006094">
    <property type="term" value="P:gluconeogenesis"/>
    <property type="evidence" value="ECO:0007669"/>
    <property type="project" value="UniProtKB-UniPathway"/>
</dbReference>
<dbReference type="InterPro" id="IPR011054">
    <property type="entry name" value="Rudment_hybrid_motif"/>
</dbReference>
<feature type="binding site" evidence="13">
    <location>
        <position position="119"/>
    </location>
    <ligand>
        <name>ATP</name>
        <dbReference type="ChEBI" id="CHEBI:30616"/>
    </ligand>
</feature>
<dbReference type="Pfam" id="PF02786">
    <property type="entry name" value="CPSase_L_D2"/>
    <property type="match status" value="1"/>
</dbReference>
<evidence type="ECO:0000256" key="8">
    <source>
        <dbReference type="ARBA" id="ARBA00022840"/>
    </source>
</evidence>
<dbReference type="AlphaFoldDB" id="A0A5C6CZ20"/>
<name>A0A5C6CZ20_9BACT</name>
<evidence type="ECO:0000259" key="19">
    <source>
        <dbReference type="PROSITE" id="PS50979"/>
    </source>
</evidence>
<evidence type="ECO:0000256" key="11">
    <source>
        <dbReference type="PIRNR" id="PIRNR001594"/>
    </source>
</evidence>
<feature type="binding site" evidence="14">
    <location>
        <position position="741"/>
    </location>
    <ligand>
        <name>Mn(2+)</name>
        <dbReference type="ChEBI" id="CHEBI:29035"/>
    </ligand>
</feature>
<dbReference type="PROSITE" id="PS50968">
    <property type="entry name" value="BIOTINYL_LIPOYL"/>
    <property type="match status" value="1"/>
</dbReference>
<dbReference type="Pfam" id="PF00682">
    <property type="entry name" value="HMGL-like"/>
    <property type="match status" value="1"/>
</dbReference>
<dbReference type="GO" id="GO:0005737">
    <property type="term" value="C:cytoplasm"/>
    <property type="evidence" value="ECO:0007669"/>
    <property type="project" value="TreeGrafter"/>
</dbReference>
<evidence type="ECO:0000256" key="16">
    <source>
        <dbReference type="SAM" id="MobiDB-lite"/>
    </source>
</evidence>
<evidence type="ECO:0000256" key="4">
    <source>
        <dbReference type="ARBA" id="ARBA00022432"/>
    </source>
</evidence>
<dbReference type="Gene3D" id="2.40.50.100">
    <property type="match status" value="1"/>
</dbReference>
<feature type="domain" description="Biotin carboxylation" evidence="19">
    <location>
        <begin position="3"/>
        <end position="457"/>
    </location>
</feature>
<feature type="binding site" evidence="13">
    <location>
        <position position="238"/>
    </location>
    <ligand>
        <name>ATP</name>
        <dbReference type="ChEBI" id="CHEBI:30616"/>
    </ligand>
</feature>
<dbReference type="PROSITE" id="PS00867">
    <property type="entry name" value="CPSASE_2"/>
    <property type="match status" value="1"/>
</dbReference>
<evidence type="ECO:0000259" key="18">
    <source>
        <dbReference type="PROSITE" id="PS50975"/>
    </source>
</evidence>
<comment type="catalytic activity">
    <reaction evidence="11">
        <text>hydrogencarbonate + pyruvate + ATP = oxaloacetate + ADP + phosphate + H(+)</text>
        <dbReference type="Rhea" id="RHEA:20844"/>
        <dbReference type="ChEBI" id="CHEBI:15361"/>
        <dbReference type="ChEBI" id="CHEBI:15378"/>
        <dbReference type="ChEBI" id="CHEBI:16452"/>
        <dbReference type="ChEBI" id="CHEBI:17544"/>
        <dbReference type="ChEBI" id="CHEBI:30616"/>
        <dbReference type="ChEBI" id="CHEBI:43474"/>
        <dbReference type="ChEBI" id="CHEBI:456216"/>
        <dbReference type="EC" id="6.4.1.1"/>
    </reaction>
</comment>
<dbReference type="InterPro" id="IPR005479">
    <property type="entry name" value="CPAse_ATP-bd"/>
</dbReference>
<dbReference type="Pfam" id="PF02436">
    <property type="entry name" value="PYC_OADA"/>
    <property type="match status" value="1"/>
</dbReference>
<evidence type="ECO:0000256" key="5">
    <source>
        <dbReference type="ARBA" id="ARBA00022598"/>
    </source>
</evidence>
<keyword evidence="6 14" id="KW-0479">Metal-binding</keyword>
<dbReference type="EMBL" id="SJPS01000001">
    <property type="protein sequence ID" value="TWU29872.1"/>
    <property type="molecule type" value="Genomic_DNA"/>
</dbReference>
<evidence type="ECO:0000256" key="15">
    <source>
        <dbReference type="PIRSR" id="PIRSR001594-4"/>
    </source>
</evidence>
<dbReference type="FunFam" id="3.20.20.70:FF:000033">
    <property type="entry name" value="Pyruvate carboxylase"/>
    <property type="match status" value="1"/>
</dbReference>
<dbReference type="NCBIfam" id="NF009554">
    <property type="entry name" value="PRK12999.1"/>
    <property type="match status" value="1"/>
</dbReference>
<dbReference type="InterPro" id="IPR005482">
    <property type="entry name" value="Biotin_COase_C"/>
</dbReference>
<dbReference type="InterPro" id="IPR011764">
    <property type="entry name" value="Biotin_carboxylation_dom"/>
</dbReference>
<evidence type="ECO:0000256" key="6">
    <source>
        <dbReference type="ARBA" id="ARBA00022723"/>
    </source>
</evidence>
<feature type="domain" description="ATP-grasp" evidence="18">
    <location>
        <begin position="123"/>
        <end position="321"/>
    </location>
</feature>
<feature type="binding site" evidence="14">
    <location>
        <position position="743"/>
    </location>
    <ligand>
        <name>Mn(2+)</name>
        <dbReference type="ChEBI" id="CHEBI:29035"/>
    </ligand>
</feature>
<feature type="binding site" description="via carbamate group" evidence="14">
    <location>
        <position position="712"/>
    </location>
    <ligand>
        <name>Mn(2+)</name>
        <dbReference type="ChEBI" id="CHEBI:29035"/>
    </ligand>
</feature>
<evidence type="ECO:0000256" key="13">
    <source>
        <dbReference type="PIRSR" id="PIRSR001594-2"/>
    </source>
</evidence>
<dbReference type="GO" id="GO:0004736">
    <property type="term" value="F:pyruvate carboxylase activity"/>
    <property type="evidence" value="ECO:0007669"/>
    <property type="project" value="UniProtKB-EC"/>
</dbReference>
<evidence type="ECO:0000259" key="20">
    <source>
        <dbReference type="PROSITE" id="PS50991"/>
    </source>
</evidence>
<dbReference type="InterPro" id="IPR003379">
    <property type="entry name" value="Carboxylase_cons_dom"/>
</dbReference>
<evidence type="ECO:0000256" key="7">
    <source>
        <dbReference type="ARBA" id="ARBA00022741"/>
    </source>
</evidence>
<dbReference type="InterPro" id="IPR005930">
    <property type="entry name" value="Pyruv_COase"/>
</dbReference>
<dbReference type="InterPro" id="IPR011053">
    <property type="entry name" value="Single_hybrid_motif"/>
</dbReference>
<dbReference type="SMART" id="SM00878">
    <property type="entry name" value="Biotin_carb_C"/>
    <property type="match status" value="1"/>
</dbReference>
<feature type="modified residue" description="N6-carboxylysine" evidence="15">
    <location>
        <position position="712"/>
    </location>
</feature>
<evidence type="ECO:0000256" key="1">
    <source>
        <dbReference type="ARBA" id="ARBA00001953"/>
    </source>
</evidence>
<dbReference type="PROSITE" id="PS50991">
    <property type="entry name" value="PYR_CT"/>
    <property type="match status" value="1"/>
</dbReference>
<dbReference type="NCBIfam" id="NF006761">
    <property type="entry name" value="PRK09282.1"/>
    <property type="match status" value="1"/>
</dbReference>
<keyword evidence="5 11" id="KW-0436">Ligase</keyword>
<dbReference type="FunFam" id="3.40.50.20:FF:000010">
    <property type="entry name" value="Propionyl-CoA carboxylase subunit alpha"/>
    <property type="match status" value="1"/>
</dbReference>
<dbReference type="GO" id="GO:0005524">
    <property type="term" value="F:ATP binding"/>
    <property type="evidence" value="ECO:0007669"/>
    <property type="project" value="UniProtKB-UniRule"/>
</dbReference>
<dbReference type="InterPro" id="IPR005481">
    <property type="entry name" value="BC-like_N"/>
</dbReference>
<dbReference type="RefSeq" id="WP_146447833.1">
    <property type="nucleotide sequence ID" value="NZ_SJPS01000001.1"/>
</dbReference>
<dbReference type="Pfam" id="PF00364">
    <property type="entry name" value="Biotin_lipoyl"/>
    <property type="match status" value="1"/>
</dbReference>
<feature type="binding site" evidence="13">
    <location>
        <position position="876"/>
    </location>
    <ligand>
        <name>substrate</name>
    </ligand>
</feature>
<dbReference type="Gene3D" id="3.30.470.20">
    <property type="entry name" value="ATP-grasp fold, B domain"/>
    <property type="match status" value="1"/>
</dbReference>
<dbReference type="EC" id="6.4.1.1" evidence="3 11"/>
<dbReference type="InterPro" id="IPR001882">
    <property type="entry name" value="Biotin_BS"/>
</dbReference>
<dbReference type="InterPro" id="IPR055268">
    <property type="entry name" value="PCB-like"/>
</dbReference>
<dbReference type="PROSITE" id="PS00188">
    <property type="entry name" value="BIOTIN"/>
    <property type="match status" value="1"/>
</dbReference>
<dbReference type="FunFam" id="3.30.1490.20:FF:000003">
    <property type="entry name" value="acetyl-CoA carboxylase isoform X1"/>
    <property type="match status" value="1"/>
</dbReference>
<dbReference type="UniPathway" id="UPA00138"/>
<feature type="binding site" evidence="13">
    <location>
        <position position="615"/>
    </location>
    <ligand>
        <name>substrate</name>
    </ligand>
</feature>
<dbReference type="PROSITE" id="PS50975">
    <property type="entry name" value="ATP_GRASP"/>
    <property type="match status" value="1"/>
</dbReference>
<dbReference type="Proteomes" id="UP000318437">
    <property type="component" value="Unassembled WGS sequence"/>
</dbReference>
<dbReference type="CDD" id="cd07937">
    <property type="entry name" value="DRE_TIM_PC_TC_5S"/>
    <property type="match status" value="1"/>
</dbReference>
<evidence type="ECO:0000256" key="3">
    <source>
        <dbReference type="ARBA" id="ARBA00013057"/>
    </source>
</evidence>
<feature type="active site" evidence="12">
    <location>
        <position position="296"/>
    </location>
</feature>
<feature type="domain" description="Pyruvate carboxyltransferase" evidence="20">
    <location>
        <begin position="534"/>
        <end position="802"/>
    </location>
</feature>
<keyword evidence="7 11" id="KW-0547">Nucleotide-binding</keyword>
<keyword evidence="22" id="KW-1185">Reference proteome</keyword>
<evidence type="ECO:0000313" key="21">
    <source>
        <dbReference type="EMBL" id="TWU29872.1"/>
    </source>
</evidence>
<dbReference type="InterPro" id="IPR000089">
    <property type="entry name" value="Biotin_lipoyl"/>
</dbReference>
<dbReference type="Pfam" id="PF02785">
    <property type="entry name" value="Biotin_carb_C"/>
    <property type="match status" value="1"/>
</dbReference>
<dbReference type="FunFam" id="3.30.470.20:FF:000012">
    <property type="entry name" value="Pyruvate carboxylase"/>
    <property type="match status" value="1"/>
</dbReference>
<gene>
    <name evidence="21" type="primary">cfiB</name>
    <name evidence="21" type="ORF">Pla144_06520</name>
</gene>